<dbReference type="EMBL" id="HACA01014990">
    <property type="protein sequence ID" value="CDW32351.1"/>
    <property type="molecule type" value="Transcribed_RNA"/>
</dbReference>
<organism evidence="1">
    <name type="scientific">Lepeophtheirus salmonis</name>
    <name type="common">Salmon louse</name>
    <name type="synonym">Caligus salmonis</name>
    <dbReference type="NCBI Taxonomy" id="72036"/>
    <lineage>
        <taxon>Eukaryota</taxon>
        <taxon>Metazoa</taxon>
        <taxon>Ecdysozoa</taxon>
        <taxon>Arthropoda</taxon>
        <taxon>Crustacea</taxon>
        <taxon>Multicrustacea</taxon>
        <taxon>Hexanauplia</taxon>
        <taxon>Copepoda</taxon>
        <taxon>Siphonostomatoida</taxon>
        <taxon>Caligidae</taxon>
        <taxon>Lepeophtheirus</taxon>
    </lineage>
</organism>
<sequence>MNQIHHRQFSLSVPTRRSIYLHCKETQEWLQANMNFWPPKSPDLNPLNYSV</sequence>
<dbReference type="InterPro" id="IPR036397">
    <property type="entry name" value="RNaseH_sf"/>
</dbReference>
<proteinExistence type="predicted"/>
<reference evidence="1" key="1">
    <citation type="submission" date="2014-05" db="EMBL/GenBank/DDBJ databases">
        <authorList>
            <person name="Chronopoulou M."/>
        </authorList>
    </citation>
    <scope>NUCLEOTIDE SEQUENCE</scope>
    <source>
        <tissue evidence="1">Whole organism</tissue>
    </source>
</reference>
<dbReference type="AlphaFoldDB" id="A0A0K2U3T5"/>
<dbReference type="Gene3D" id="3.30.420.10">
    <property type="entry name" value="Ribonuclease H-like superfamily/Ribonuclease H"/>
    <property type="match status" value="1"/>
</dbReference>
<name>A0A0K2U3T5_LEPSM</name>
<accession>A0A0K2U3T5</accession>
<evidence type="ECO:0000313" key="1">
    <source>
        <dbReference type="EMBL" id="CDW32351.1"/>
    </source>
</evidence>
<evidence type="ECO:0008006" key="2">
    <source>
        <dbReference type="Google" id="ProtNLM"/>
    </source>
</evidence>
<protein>
    <recommendedName>
        <fullName evidence="2">Tc1-like transposase DDE domain-containing protein</fullName>
    </recommendedName>
</protein>
<dbReference type="GO" id="GO:0003676">
    <property type="term" value="F:nucleic acid binding"/>
    <property type="evidence" value="ECO:0007669"/>
    <property type="project" value="InterPro"/>
</dbReference>